<comment type="subcellular location">
    <subcellularLocation>
        <location evidence="1">Membrane</location>
        <topology evidence="1">Lipid-anchor</topology>
    </subcellularLocation>
</comment>
<keyword evidence="6" id="KW-0564">Palmitate</keyword>
<dbReference type="EMBL" id="JAAIWM010000008">
    <property type="protein sequence ID" value="NEY73701.1"/>
    <property type="molecule type" value="Genomic_DNA"/>
</dbReference>
<evidence type="ECO:0000259" key="9">
    <source>
        <dbReference type="Pfam" id="PF25198"/>
    </source>
</evidence>
<keyword evidence="7" id="KW-0449">Lipoprotein</keyword>
<dbReference type="GO" id="GO:0016020">
    <property type="term" value="C:membrane"/>
    <property type="evidence" value="ECO:0007669"/>
    <property type="project" value="UniProtKB-SubCell"/>
</dbReference>
<dbReference type="InterPro" id="IPR046953">
    <property type="entry name" value="Spore_GerAC-like_C"/>
</dbReference>
<evidence type="ECO:0000256" key="7">
    <source>
        <dbReference type="ARBA" id="ARBA00023288"/>
    </source>
</evidence>
<sequence>MRKIKILTILLILLMNSGCWDSIEIEQRGFVIGVGIDLAEKKGEEGDKLLKLTQQFVVPAAMSGSGSSSGEGTQEAYQNIESVGNTIFEMVRTVAAQTSRSPFYEHIKLIVISEEVAKSEKFPDVIDFFLRYPEMRRGIQVMITPDSAKDILEFKPGNEKLPSMFIQSISRNNYKNARMVPPTRIGDLHGHLLGTESFMIQMVSKLSKEEVKLTGHAVINGKSDQLVGFIREDATEGANFLTGEIKGGLLEAELGGEVIIFQINEVKTQIKPIVSSKEDIKFKINISTTGSIPESFAPINLLEQKDIKQIEKAVEEKIRYFVGLAIDEVQKEMKTDVLGFGRAIMVQESKHWEKLKDNWDFGENYFSKSEIDLSIDVTVSRNGAIIKSSLE</sequence>
<keyword evidence="11" id="KW-1185">Reference proteome</keyword>
<dbReference type="Gene3D" id="6.20.190.10">
    <property type="entry name" value="Nutrient germinant receptor protein C, domain 1"/>
    <property type="match status" value="1"/>
</dbReference>
<evidence type="ECO:0000256" key="1">
    <source>
        <dbReference type="ARBA" id="ARBA00004635"/>
    </source>
</evidence>
<evidence type="ECO:0000313" key="10">
    <source>
        <dbReference type="EMBL" id="NEY73701.1"/>
    </source>
</evidence>
<keyword evidence="4" id="KW-0732">Signal</keyword>
<dbReference type="PANTHER" id="PTHR35789">
    <property type="entry name" value="SPORE GERMINATION PROTEIN B3"/>
    <property type="match status" value="1"/>
</dbReference>
<dbReference type="Proteomes" id="UP000481043">
    <property type="component" value="Unassembled WGS sequence"/>
</dbReference>
<evidence type="ECO:0000256" key="5">
    <source>
        <dbReference type="ARBA" id="ARBA00023136"/>
    </source>
</evidence>
<evidence type="ECO:0000259" key="8">
    <source>
        <dbReference type="Pfam" id="PF05504"/>
    </source>
</evidence>
<protein>
    <submittedName>
        <fullName evidence="10">Ger(X)C family spore germination protein</fullName>
    </submittedName>
</protein>
<dbReference type="PANTHER" id="PTHR35789:SF1">
    <property type="entry name" value="SPORE GERMINATION PROTEIN B3"/>
    <property type="match status" value="1"/>
</dbReference>
<comment type="caution">
    <text evidence="10">The sequence shown here is derived from an EMBL/GenBank/DDBJ whole genome shotgun (WGS) entry which is preliminary data.</text>
</comment>
<dbReference type="NCBIfam" id="TIGR02887">
    <property type="entry name" value="spore_ger_x_C"/>
    <property type="match status" value="1"/>
</dbReference>
<keyword evidence="3" id="KW-0309">Germination</keyword>
<evidence type="ECO:0000256" key="4">
    <source>
        <dbReference type="ARBA" id="ARBA00022729"/>
    </source>
</evidence>
<comment type="similarity">
    <text evidence="2">Belongs to the GerABKC lipoprotein family.</text>
</comment>
<evidence type="ECO:0000256" key="3">
    <source>
        <dbReference type="ARBA" id="ARBA00022544"/>
    </source>
</evidence>
<evidence type="ECO:0000313" key="11">
    <source>
        <dbReference type="Proteomes" id="UP000481043"/>
    </source>
</evidence>
<keyword evidence="5" id="KW-0472">Membrane</keyword>
<dbReference type="GO" id="GO:0009847">
    <property type="term" value="P:spore germination"/>
    <property type="evidence" value="ECO:0007669"/>
    <property type="project" value="InterPro"/>
</dbReference>
<dbReference type="Pfam" id="PF05504">
    <property type="entry name" value="Spore_GerAC"/>
    <property type="match status" value="1"/>
</dbReference>
<dbReference type="Pfam" id="PF25198">
    <property type="entry name" value="Spore_GerAC_N"/>
    <property type="match status" value="1"/>
</dbReference>
<feature type="domain" description="Spore germination GerAC-like C-terminal" evidence="8">
    <location>
        <begin position="214"/>
        <end position="383"/>
    </location>
</feature>
<organism evidence="10 11">
    <name type="scientific">Bacillus mesophilus</name>
    <dbReference type="NCBI Taxonomy" id="1808955"/>
    <lineage>
        <taxon>Bacteria</taxon>
        <taxon>Bacillati</taxon>
        <taxon>Bacillota</taxon>
        <taxon>Bacilli</taxon>
        <taxon>Bacillales</taxon>
        <taxon>Bacillaceae</taxon>
        <taxon>Bacillus</taxon>
    </lineage>
</organism>
<accession>A0A6M0QBC8</accession>
<dbReference type="Gene3D" id="3.30.300.210">
    <property type="entry name" value="Nutrient germinant receptor protein C, domain 3"/>
    <property type="match status" value="1"/>
</dbReference>
<gene>
    <name evidence="10" type="ORF">G4D63_18460</name>
</gene>
<feature type="domain" description="Spore germination protein N-terminal" evidence="9">
    <location>
        <begin position="21"/>
        <end position="204"/>
    </location>
</feature>
<name>A0A6M0QBC8_9BACI</name>
<dbReference type="RefSeq" id="WP_163181491.1">
    <property type="nucleotide sequence ID" value="NZ_JAAIWM010000008.1"/>
</dbReference>
<dbReference type="AlphaFoldDB" id="A0A6M0QBC8"/>
<dbReference type="InterPro" id="IPR008844">
    <property type="entry name" value="Spore_GerAC-like"/>
</dbReference>
<proteinExistence type="inferred from homology"/>
<evidence type="ECO:0000256" key="2">
    <source>
        <dbReference type="ARBA" id="ARBA00007886"/>
    </source>
</evidence>
<dbReference type="InterPro" id="IPR057336">
    <property type="entry name" value="GerAC_N"/>
</dbReference>
<evidence type="ECO:0000256" key="6">
    <source>
        <dbReference type="ARBA" id="ARBA00023139"/>
    </source>
</evidence>
<dbReference type="InterPro" id="IPR038501">
    <property type="entry name" value="Spore_GerAC_C_sf"/>
</dbReference>
<reference evidence="10 11" key="1">
    <citation type="submission" date="2020-02" db="EMBL/GenBank/DDBJ databases">
        <title>Bacillus aquiflavi sp. nov., isolated from yellow water of strong flavor Chinese baijiu in Yibin region of China.</title>
        <authorList>
            <person name="Xie J."/>
        </authorList>
    </citation>
    <scope>NUCLEOTIDE SEQUENCE [LARGE SCALE GENOMIC DNA]</scope>
    <source>
        <strain evidence="10 11">SA4</strain>
    </source>
</reference>